<dbReference type="RefSeq" id="WP_021694551.1">
    <property type="nucleotide sequence ID" value="NZ_BATB01000037.1"/>
</dbReference>
<dbReference type="GO" id="GO:0004342">
    <property type="term" value="F:glucosamine-6-phosphate deaminase activity"/>
    <property type="evidence" value="ECO:0007669"/>
    <property type="project" value="UniProtKB-UniRule"/>
</dbReference>
<gene>
    <name evidence="2" type="primary">nagB</name>
    <name evidence="4" type="ORF">MBELCI_2502</name>
</gene>
<dbReference type="GO" id="GO:0019262">
    <property type="term" value="P:N-acetylneuraminate catabolic process"/>
    <property type="evidence" value="ECO:0007669"/>
    <property type="project" value="UniProtKB-UniRule"/>
</dbReference>
<sequence>MKILILPDREAAVAACVDLIAQTLTATPDAVLGLATGGTMEPVYAGLLARARAGEVTLNRMTSFNLDEYVGLPPGHPQSYHTYMRERLFGPLGLDPARTHLPRGDASDPIAEAVRYDTAIVAAGGIDLQLLGIGGNGHIGFNEPSSSLASPTRVKTLTRATRAANARFFGPDETVPQFAITMGIATILRSRHAVLLATGGPKAAAVAAMAEGPLSARCPASALQMHPKATIVLDAEAAADLELRQYYETVHPQGQEVSLD</sequence>
<dbReference type="eggNOG" id="COG0363">
    <property type="taxonomic scope" value="Bacteria"/>
</dbReference>
<feature type="active site" description="For ring-opening step" evidence="2">
    <location>
        <position position="143"/>
    </location>
</feature>
<feature type="site" description="Part of the allosteric site" evidence="2">
    <location>
        <position position="153"/>
    </location>
</feature>
<dbReference type="GO" id="GO:0006046">
    <property type="term" value="P:N-acetylglucosamine catabolic process"/>
    <property type="evidence" value="ECO:0007669"/>
    <property type="project" value="UniProtKB-UniRule"/>
</dbReference>
<protein>
    <recommendedName>
        <fullName evidence="2">Glucosamine-6-phosphate deaminase</fullName>
        <ecNumber evidence="2">3.5.99.6</ecNumber>
    </recommendedName>
    <alternativeName>
        <fullName evidence="2">GlcN6P deaminase</fullName>
        <shortName evidence="2">GNPDA</shortName>
    </alternativeName>
    <alternativeName>
        <fullName evidence="2">Glucosamine-6-phosphate isomerase</fullName>
    </alternativeName>
</protein>
<evidence type="ECO:0000259" key="3">
    <source>
        <dbReference type="Pfam" id="PF01182"/>
    </source>
</evidence>
<keyword evidence="5" id="KW-1185">Reference proteome</keyword>
<dbReference type="GO" id="GO:0006043">
    <property type="term" value="P:glucosamine catabolic process"/>
    <property type="evidence" value="ECO:0007669"/>
    <property type="project" value="TreeGrafter"/>
</dbReference>
<comment type="similarity">
    <text evidence="2">Belongs to the glucosamine/galactosamine-6-phosphate isomerase family. NagB subfamily.</text>
</comment>
<dbReference type="GO" id="GO:0042802">
    <property type="term" value="F:identical protein binding"/>
    <property type="evidence" value="ECO:0007669"/>
    <property type="project" value="TreeGrafter"/>
</dbReference>
<dbReference type="HAMAP" id="MF_01241">
    <property type="entry name" value="GlcN6P_deamin"/>
    <property type="match status" value="1"/>
</dbReference>
<dbReference type="UniPathway" id="UPA00629">
    <property type="reaction ID" value="UER00684"/>
</dbReference>
<dbReference type="EC" id="3.5.99.6" evidence="2"/>
<dbReference type="PROSITE" id="PS01161">
    <property type="entry name" value="GLC_GALNAC_ISOMERASE"/>
    <property type="match status" value="1"/>
</dbReference>
<comment type="activity regulation">
    <text evidence="2">Allosterically activated by N-acetylglucosamine 6-phosphate (GlcNAc6P).</text>
</comment>
<feature type="site" description="Part of the allosteric site" evidence="2">
    <location>
        <position position="156"/>
    </location>
</feature>
<dbReference type="InterPro" id="IPR018321">
    <property type="entry name" value="Glucosamine6P_isomerase_CS"/>
</dbReference>
<comment type="caution">
    <text evidence="2">Lacks conserved residue(s) required for the propagation of feature annotation.</text>
</comment>
<dbReference type="Pfam" id="PF01182">
    <property type="entry name" value="Glucosamine_iso"/>
    <property type="match status" value="1"/>
</dbReference>
<feature type="active site" description="For ring-opening step" evidence="2">
    <location>
        <position position="136"/>
    </location>
</feature>
<proteinExistence type="inferred from homology"/>
<dbReference type="InterPro" id="IPR006148">
    <property type="entry name" value="Glc/Gal-6P_isomerase"/>
</dbReference>
<dbReference type="PANTHER" id="PTHR11280">
    <property type="entry name" value="GLUCOSAMINE-6-PHOSPHATE ISOMERASE"/>
    <property type="match status" value="1"/>
</dbReference>
<keyword evidence="2" id="KW-0021">Allosteric enzyme</keyword>
<comment type="catalytic activity">
    <reaction evidence="2">
        <text>alpha-D-glucosamine 6-phosphate + H2O = beta-D-fructose 6-phosphate + NH4(+)</text>
        <dbReference type="Rhea" id="RHEA:12172"/>
        <dbReference type="ChEBI" id="CHEBI:15377"/>
        <dbReference type="ChEBI" id="CHEBI:28938"/>
        <dbReference type="ChEBI" id="CHEBI:57634"/>
        <dbReference type="ChEBI" id="CHEBI:75989"/>
        <dbReference type="EC" id="3.5.99.6"/>
    </reaction>
</comment>
<comment type="function">
    <text evidence="2">Catalyzes the reversible isomerization-deamination of glucosamine 6-phosphate (GlcN6P) to form fructose 6-phosphate (Fru6P) and ammonium ion.</text>
</comment>
<dbReference type="InterPro" id="IPR004547">
    <property type="entry name" value="Glucosamine6P_isomerase"/>
</dbReference>
<comment type="pathway">
    <text evidence="2">Amino-sugar metabolism; N-acetylneuraminate degradation; D-fructose 6-phosphate from N-acetylneuraminate: step 5/5.</text>
</comment>
<evidence type="ECO:0000313" key="4">
    <source>
        <dbReference type="EMBL" id="GAD56450.1"/>
    </source>
</evidence>
<comment type="caution">
    <text evidence="4">The sequence shown here is derived from an EMBL/GenBank/DDBJ whole genome shotgun (WGS) entry which is preliminary data.</text>
</comment>
<dbReference type="InterPro" id="IPR037171">
    <property type="entry name" value="NagB/RpiA_transferase-like"/>
</dbReference>
<feature type="active site" description="Proton acceptor; for ring-opening step" evidence="2">
    <location>
        <position position="138"/>
    </location>
</feature>
<evidence type="ECO:0000313" key="5">
    <source>
        <dbReference type="Proteomes" id="UP000016566"/>
    </source>
</evidence>
<feature type="site" description="Part of the allosteric site" evidence="2">
    <location>
        <position position="155"/>
    </location>
</feature>
<name>U2Z4W2_9RHOB</name>
<keyword evidence="2" id="KW-0119">Carbohydrate metabolism</keyword>
<feature type="domain" description="Glucosamine/galactosamine-6-phosphate isomerase" evidence="3">
    <location>
        <begin position="11"/>
        <end position="226"/>
    </location>
</feature>
<organism evidence="4 5">
    <name type="scientific">Limimaricola cinnabarinus LL-001</name>
    <dbReference type="NCBI Taxonomy" id="1337093"/>
    <lineage>
        <taxon>Bacteria</taxon>
        <taxon>Pseudomonadati</taxon>
        <taxon>Pseudomonadota</taxon>
        <taxon>Alphaproteobacteria</taxon>
        <taxon>Rhodobacterales</taxon>
        <taxon>Paracoccaceae</taxon>
        <taxon>Limimaricola</taxon>
    </lineage>
</organism>
<reference evidence="4" key="1">
    <citation type="journal article" date="2013" name="Genome Announc.">
        <title>Draft Genome Sequence of Loktanella cinnabarina LL-001T, Isolated from Deep-Sea Floor Sediment.</title>
        <authorList>
            <person name="Nishi S."/>
            <person name="Tsubouchi T."/>
            <person name="Takaki Y."/>
            <person name="Koyanagi R."/>
            <person name="Satoh N."/>
            <person name="Maruyama T."/>
            <person name="Hatada Y."/>
        </authorList>
    </citation>
    <scope>NUCLEOTIDE SEQUENCE [LARGE SCALE GENOMIC DNA]</scope>
    <source>
        <strain evidence="4">LL-001</strain>
    </source>
</reference>
<dbReference type="Gene3D" id="3.40.50.1360">
    <property type="match status" value="1"/>
</dbReference>
<dbReference type="CDD" id="cd01399">
    <property type="entry name" value="GlcN6P_deaminase"/>
    <property type="match status" value="1"/>
</dbReference>
<dbReference type="AlphaFoldDB" id="U2Z4W2"/>
<dbReference type="NCBIfam" id="TIGR00502">
    <property type="entry name" value="nagB"/>
    <property type="match status" value="1"/>
</dbReference>
<dbReference type="GO" id="GO:0005975">
    <property type="term" value="P:carbohydrate metabolic process"/>
    <property type="evidence" value="ECO:0007669"/>
    <property type="project" value="InterPro"/>
</dbReference>
<dbReference type="OrthoDB" id="9791139at2"/>
<keyword evidence="1 2" id="KW-0378">Hydrolase</keyword>
<dbReference type="SUPFAM" id="SSF100950">
    <property type="entry name" value="NagB/RpiA/CoA transferase-like"/>
    <property type="match status" value="1"/>
</dbReference>
<dbReference type="STRING" id="1337093.MBELCI_2502"/>
<evidence type="ECO:0000256" key="2">
    <source>
        <dbReference type="HAMAP-Rule" id="MF_01241"/>
    </source>
</evidence>
<dbReference type="Proteomes" id="UP000016566">
    <property type="component" value="Unassembled WGS sequence"/>
</dbReference>
<dbReference type="EMBL" id="BATB01000037">
    <property type="protein sequence ID" value="GAD56450.1"/>
    <property type="molecule type" value="Genomic_DNA"/>
</dbReference>
<accession>U2Z4W2</accession>
<feature type="active site" description="Proton acceptor; for enolization step" evidence="2">
    <location>
        <position position="67"/>
    </location>
</feature>
<feature type="site" description="Part of the allosteric site" evidence="2">
    <location>
        <position position="146"/>
    </location>
</feature>
<dbReference type="PANTHER" id="PTHR11280:SF5">
    <property type="entry name" value="GLUCOSAMINE-6-PHOSPHATE ISOMERASE"/>
    <property type="match status" value="1"/>
</dbReference>
<evidence type="ECO:0000256" key="1">
    <source>
        <dbReference type="ARBA" id="ARBA00022801"/>
    </source>
</evidence>
<dbReference type="GO" id="GO:0005737">
    <property type="term" value="C:cytoplasm"/>
    <property type="evidence" value="ECO:0007669"/>
    <property type="project" value="TreeGrafter"/>
</dbReference>